<evidence type="ECO:0000259" key="1">
    <source>
        <dbReference type="Pfam" id="PF07883"/>
    </source>
</evidence>
<dbReference type="EMBL" id="BAABDD010000014">
    <property type="protein sequence ID" value="GAA3750225.1"/>
    <property type="molecule type" value="Genomic_DNA"/>
</dbReference>
<keyword evidence="3" id="KW-1185">Reference proteome</keyword>
<sequence>MPFIHFDNVEKEYVTPKHSTAYGELATGQSIEVGRLTFKAGEGAERHHHPHEQIMVVISGRLRVDLDGDIGELGPGSAFHALPDVPHQVTAVEDSEVLSCKNVIDNKGHRQ</sequence>
<evidence type="ECO:0000313" key="2">
    <source>
        <dbReference type="EMBL" id="GAA3750225.1"/>
    </source>
</evidence>
<comment type="caution">
    <text evidence="2">The sequence shown here is derived from an EMBL/GenBank/DDBJ whole genome shotgun (WGS) entry which is preliminary data.</text>
</comment>
<dbReference type="RefSeq" id="WP_344972533.1">
    <property type="nucleotide sequence ID" value="NZ_BAABDD010000014.1"/>
</dbReference>
<dbReference type="SUPFAM" id="SSF51182">
    <property type="entry name" value="RmlC-like cupins"/>
    <property type="match status" value="1"/>
</dbReference>
<dbReference type="InterPro" id="IPR013096">
    <property type="entry name" value="Cupin_2"/>
</dbReference>
<dbReference type="InterPro" id="IPR052535">
    <property type="entry name" value="Bacilysin_H2HPP_isomerase"/>
</dbReference>
<dbReference type="PANTHER" id="PTHR40112">
    <property type="entry name" value="H2HPP ISOMERASE"/>
    <property type="match status" value="1"/>
</dbReference>
<proteinExistence type="predicted"/>
<reference evidence="3" key="1">
    <citation type="journal article" date="2019" name="Int. J. Syst. Evol. Microbiol.">
        <title>The Global Catalogue of Microorganisms (GCM) 10K type strain sequencing project: providing services to taxonomists for standard genome sequencing and annotation.</title>
        <authorList>
            <consortium name="The Broad Institute Genomics Platform"/>
            <consortium name="The Broad Institute Genome Sequencing Center for Infectious Disease"/>
            <person name="Wu L."/>
            <person name="Ma J."/>
        </authorList>
    </citation>
    <scope>NUCLEOTIDE SEQUENCE [LARGE SCALE GENOMIC DNA]</scope>
    <source>
        <strain evidence="3">JCM 17137</strain>
    </source>
</reference>
<organism evidence="2 3">
    <name type="scientific">Salinactinospora qingdaonensis</name>
    <dbReference type="NCBI Taxonomy" id="702744"/>
    <lineage>
        <taxon>Bacteria</taxon>
        <taxon>Bacillati</taxon>
        <taxon>Actinomycetota</taxon>
        <taxon>Actinomycetes</taxon>
        <taxon>Streptosporangiales</taxon>
        <taxon>Nocardiopsidaceae</taxon>
        <taxon>Salinactinospora</taxon>
    </lineage>
</organism>
<accession>A0ABP7FXE2</accession>
<gene>
    <name evidence="2" type="ORF">GCM10022402_31760</name>
</gene>
<dbReference type="PANTHER" id="PTHR40112:SF1">
    <property type="entry name" value="H2HPP ISOMERASE"/>
    <property type="match status" value="1"/>
</dbReference>
<evidence type="ECO:0000313" key="3">
    <source>
        <dbReference type="Proteomes" id="UP001500908"/>
    </source>
</evidence>
<dbReference type="Proteomes" id="UP001500908">
    <property type="component" value="Unassembled WGS sequence"/>
</dbReference>
<dbReference type="Pfam" id="PF07883">
    <property type="entry name" value="Cupin_2"/>
    <property type="match status" value="1"/>
</dbReference>
<dbReference type="InterPro" id="IPR011051">
    <property type="entry name" value="RmlC_Cupin_sf"/>
</dbReference>
<dbReference type="InterPro" id="IPR014710">
    <property type="entry name" value="RmlC-like_jellyroll"/>
</dbReference>
<name>A0ABP7FXE2_9ACTN</name>
<feature type="domain" description="Cupin type-2" evidence="1">
    <location>
        <begin position="35"/>
        <end position="96"/>
    </location>
</feature>
<protein>
    <submittedName>
        <fullName evidence="2">Cupin domain-containing protein</fullName>
    </submittedName>
</protein>
<dbReference type="Gene3D" id="2.60.120.10">
    <property type="entry name" value="Jelly Rolls"/>
    <property type="match status" value="1"/>
</dbReference>